<evidence type="ECO:0000313" key="2">
    <source>
        <dbReference type="EMBL" id="TPV31866.1"/>
    </source>
</evidence>
<sequence length="202" mass="23340">MKIKFLFLFLVLISFELLNAQIKPEFGLKFGVNLADMRTDENTLSPRSTFHFGFEAEQQLSSKWSLQTELLYSRQGNVRRGRTEEGVKFDNILALDYLNIPIFANYYLKDGLYISSGMQLGFLLRAQLQETVGTDSNQQNVNDNYKNTDVGMIFGAGYKTDWGFNVGLRYNWGFTNVLKEPLAYTLVERNSVLQLYMSYRIK</sequence>
<dbReference type="Proteomes" id="UP000317332">
    <property type="component" value="Unassembled WGS sequence"/>
</dbReference>
<dbReference type="Gene3D" id="2.40.160.20">
    <property type="match status" value="1"/>
</dbReference>
<protein>
    <submittedName>
        <fullName evidence="2">PorT family protein</fullName>
    </submittedName>
</protein>
<evidence type="ECO:0000313" key="3">
    <source>
        <dbReference type="Proteomes" id="UP000317332"/>
    </source>
</evidence>
<feature type="domain" description="Outer membrane protein beta-barrel" evidence="1">
    <location>
        <begin position="24"/>
        <end position="178"/>
    </location>
</feature>
<keyword evidence="3" id="KW-1185">Reference proteome</keyword>
<dbReference type="Pfam" id="PF13568">
    <property type="entry name" value="OMP_b-brl_2"/>
    <property type="match status" value="1"/>
</dbReference>
<evidence type="ECO:0000259" key="1">
    <source>
        <dbReference type="Pfam" id="PF13568"/>
    </source>
</evidence>
<name>A0A506PDE8_9FLAO</name>
<reference evidence="2 3" key="1">
    <citation type="submission" date="2019-06" db="EMBL/GenBank/DDBJ databases">
        <title>Flavobacteriaceae Paucihalobacterium erythroidium CWB-1, complete genome.</title>
        <authorList>
            <person name="Wu S."/>
        </authorList>
    </citation>
    <scope>NUCLEOTIDE SEQUENCE [LARGE SCALE GENOMIC DNA]</scope>
    <source>
        <strain evidence="2 3">CWB-1</strain>
    </source>
</reference>
<gene>
    <name evidence="2" type="ORF">FJ651_13685</name>
</gene>
<comment type="caution">
    <text evidence="2">The sequence shown here is derived from an EMBL/GenBank/DDBJ whole genome shotgun (WGS) entry which is preliminary data.</text>
</comment>
<dbReference type="AlphaFoldDB" id="A0A506PDE8"/>
<proteinExistence type="predicted"/>
<dbReference type="InterPro" id="IPR025665">
    <property type="entry name" value="Beta-barrel_OMP_2"/>
</dbReference>
<dbReference type="EMBL" id="VHIQ01000007">
    <property type="protein sequence ID" value="TPV31866.1"/>
    <property type="molecule type" value="Genomic_DNA"/>
</dbReference>
<organism evidence="2 3">
    <name type="scientific">Paucihalobacter ruber</name>
    <dbReference type="NCBI Taxonomy" id="2567861"/>
    <lineage>
        <taxon>Bacteria</taxon>
        <taxon>Pseudomonadati</taxon>
        <taxon>Bacteroidota</taxon>
        <taxon>Flavobacteriia</taxon>
        <taxon>Flavobacteriales</taxon>
        <taxon>Flavobacteriaceae</taxon>
        <taxon>Paucihalobacter</taxon>
    </lineage>
</organism>
<dbReference type="OrthoDB" id="947434at2"/>
<accession>A0A506PDE8</accession>